<feature type="region of interest" description="Disordered" evidence="1">
    <location>
        <begin position="306"/>
        <end position="328"/>
    </location>
</feature>
<keyword evidence="5" id="KW-1185">Reference proteome</keyword>
<gene>
    <name evidence="4" type="ORF">AJ80_02573</name>
</gene>
<feature type="domain" description="DUF4246" evidence="3">
    <location>
        <begin position="13"/>
        <end position="87"/>
    </location>
</feature>
<dbReference type="InterPro" id="IPR049207">
    <property type="entry name" value="DUF4246_N"/>
</dbReference>
<comment type="caution">
    <text evidence="4">The sequence shown here is derived from an EMBL/GenBank/DDBJ whole genome shotgun (WGS) entry which is preliminary data.</text>
</comment>
<dbReference type="PANTHER" id="PTHR33119:SF1">
    <property type="entry name" value="FE2OG DIOXYGENASE DOMAIN-CONTAINING PROTEIN"/>
    <property type="match status" value="1"/>
</dbReference>
<proteinExistence type="predicted"/>
<evidence type="ECO:0000313" key="4">
    <source>
        <dbReference type="EMBL" id="PGH23321.1"/>
    </source>
</evidence>
<evidence type="ECO:0000259" key="2">
    <source>
        <dbReference type="Pfam" id="PF14033"/>
    </source>
</evidence>
<dbReference type="Proteomes" id="UP000224634">
    <property type="component" value="Unassembled WGS sequence"/>
</dbReference>
<dbReference type="PANTHER" id="PTHR33119">
    <property type="entry name" value="IFI3P"/>
    <property type="match status" value="1"/>
</dbReference>
<feature type="domain" description="DUF4246" evidence="2">
    <location>
        <begin position="93"/>
        <end position="543"/>
    </location>
</feature>
<reference evidence="4 5" key="1">
    <citation type="submission" date="2017-10" db="EMBL/GenBank/DDBJ databases">
        <title>Comparative genomics in systemic dimorphic fungi from Ajellomycetaceae.</title>
        <authorList>
            <person name="Munoz J.F."/>
            <person name="Mcewen J.G."/>
            <person name="Clay O.K."/>
            <person name="Cuomo C.A."/>
        </authorList>
    </citation>
    <scope>NUCLEOTIDE SEQUENCE [LARGE SCALE GENOMIC DNA]</scope>
    <source>
        <strain evidence="4 5">UAMH7299</strain>
    </source>
</reference>
<evidence type="ECO:0000313" key="5">
    <source>
        <dbReference type="Proteomes" id="UP000224634"/>
    </source>
</evidence>
<dbReference type="STRING" id="1447883.A0A2B7YQI3"/>
<name>A0A2B7YQI3_POLH7</name>
<dbReference type="InterPro" id="IPR049192">
    <property type="entry name" value="DUF4246_C"/>
</dbReference>
<dbReference type="AlphaFoldDB" id="A0A2B7YQI3"/>
<dbReference type="Pfam" id="PF14033">
    <property type="entry name" value="DUF4246"/>
    <property type="match status" value="1"/>
</dbReference>
<accession>A0A2B7YQI3</accession>
<dbReference type="OrthoDB" id="415532at2759"/>
<protein>
    <submittedName>
        <fullName evidence="4">Uncharacterized protein</fullName>
    </submittedName>
</protein>
<dbReference type="InterPro" id="IPR025340">
    <property type="entry name" value="DUF4246"/>
</dbReference>
<organism evidence="4 5">
    <name type="scientific">Polytolypa hystricis (strain UAMH7299)</name>
    <dbReference type="NCBI Taxonomy" id="1447883"/>
    <lineage>
        <taxon>Eukaryota</taxon>
        <taxon>Fungi</taxon>
        <taxon>Dikarya</taxon>
        <taxon>Ascomycota</taxon>
        <taxon>Pezizomycotina</taxon>
        <taxon>Eurotiomycetes</taxon>
        <taxon>Eurotiomycetidae</taxon>
        <taxon>Onygenales</taxon>
        <taxon>Onygenales incertae sedis</taxon>
        <taxon>Polytolypa</taxon>
    </lineage>
</organism>
<dbReference type="Pfam" id="PF21666">
    <property type="entry name" value="DUF4246_N"/>
    <property type="match status" value="1"/>
</dbReference>
<sequence length="608" mass="70206">MSSKSTSSTRLKLPGFRRPLNWVSDSKDGFFFPTALHEKDINSGRSKGRLTPLREYTMMKIMDIVTNKPSWESKIFDEKIMSKWKEEIQANRPELRYKAAIFKTTGAISVYNGDVVKSDTAVSESIRQALKAAVASLENVPDDQKDYHPGSSGQVLDLVHPSLFPLVYGRSRIVSDRSLNVEEGVTKCGLGDVIPVPPEHEIELVGANRHSRFENHIRRPYSQTFQWLPCDVSFSAPVSKDGEPVQSQWSHNDCRITSYINNLHPRKHADLYRAIEQIIARAVTLWNMTLSPLVFREHEWLRIGYSGPERTEPPKEGGPEKGPGESDRDFMNREMEWIRANRKLILPEPGSFCPPSLPPGTEYDPEHHTPMKFLKFIDVRNYSKERGLQVIVKLANIHLTPEKPRYLGGTWHVEGQLNEHICATALYYYNSENITDSYLSFRQTCKDTASSMYYEQEDHDWLREIYGRTNLDPIVQDIGGVECKQGRLLTFPNIFQHRVEPFGLKDTTKPGHRKILALFLVDPNIRVISMANIPTQREDWWEEQIPWDDVLGRLPPEMQLEVLSYPKYFPISMDEAKEFRLELMKERMGFKNEQGRAFQYEQFSLCEH</sequence>
<evidence type="ECO:0000256" key="1">
    <source>
        <dbReference type="SAM" id="MobiDB-lite"/>
    </source>
</evidence>
<evidence type="ECO:0000259" key="3">
    <source>
        <dbReference type="Pfam" id="PF21666"/>
    </source>
</evidence>
<dbReference type="EMBL" id="PDNA01000025">
    <property type="protein sequence ID" value="PGH23321.1"/>
    <property type="molecule type" value="Genomic_DNA"/>
</dbReference>
<feature type="compositionally biased region" description="Basic and acidic residues" evidence="1">
    <location>
        <begin position="309"/>
        <end position="328"/>
    </location>
</feature>